<evidence type="ECO:0000256" key="2">
    <source>
        <dbReference type="ARBA" id="ARBA00022771"/>
    </source>
</evidence>
<protein>
    <recommendedName>
        <fullName evidence="5">RING-CH-type domain-containing protein</fullName>
    </recommendedName>
</protein>
<keyword evidence="1" id="KW-0479">Metal-binding</keyword>
<evidence type="ECO:0000256" key="4">
    <source>
        <dbReference type="SAM" id="Phobius"/>
    </source>
</evidence>
<dbReference type="Gene3D" id="3.30.40.10">
    <property type="entry name" value="Zinc/RING finger domain, C3HC4 (zinc finger)"/>
    <property type="match status" value="1"/>
</dbReference>
<evidence type="ECO:0000259" key="5">
    <source>
        <dbReference type="PROSITE" id="PS51292"/>
    </source>
</evidence>
<dbReference type="PANTHER" id="PTHR46347:SF2">
    <property type="entry name" value="OS02G0132300 PROTEIN"/>
    <property type="match status" value="1"/>
</dbReference>
<evidence type="ECO:0000256" key="3">
    <source>
        <dbReference type="ARBA" id="ARBA00022833"/>
    </source>
</evidence>
<proteinExistence type="predicted"/>
<dbReference type="Pfam" id="PF12906">
    <property type="entry name" value="RINGv"/>
    <property type="match status" value="1"/>
</dbReference>
<dbReference type="PROSITE" id="PS51292">
    <property type="entry name" value="ZF_RING_CH"/>
    <property type="match status" value="1"/>
</dbReference>
<keyword evidence="4" id="KW-0472">Membrane</keyword>
<dbReference type="SUPFAM" id="SSF57850">
    <property type="entry name" value="RING/U-box"/>
    <property type="match status" value="1"/>
</dbReference>
<dbReference type="EnsemblPlants" id="MELO3C030624.2.1">
    <property type="protein sequence ID" value="MELO3C030624.2.1"/>
    <property type="gene ID" value="MELO3C030624.2"/>
</dbReference>
<feature type="transmembrane region" description="Helical" evidence="4">
    <location>
        <begin position="222"/>
        <end position="245"/>
    </location>
</feature>
<dbReference type="CDD" id="cd16495">
    <property type="entry name" value="RING_CH-C4HC3_MARCH"/>
    <property type="match status" value="1"/>
</dbReference>
<evidence type="ECO:0000256" key="1">
    <source>
        <dbReference type="ARBA" id="ARBA00022723"/>
    </source>
</evidence>
<dbReference type="Gramene" id="MELO3C030624.2.1">
    <property type="protein sequence ID" value="MELO3C030624.2.1"/>
    <property type="gene ID" value="MELO3C030624.2"/>
</dbReference>
<keyword evidence="3" id="KW-0862">Zinc</keyword>
<organism evidence="6">
    <name type="scientific">Cucumis melo</name>
    <name type="common">Muskmelon</name>
    <dbReference type="NCBI Taxonomy" id="3656"/>
    <lineage>
        <taxon>Eukaryota</taxon>
        <taxon>Viridiplantae</taxon>
        <taxon>Streptophyta</taxon>
        <taxon>Embryophyta</taxon>
        <taxon>Tracheophyta</taxon>
        <taxon>Spermatophyta</taxon>
        <taxon>Magnoliopsida</taxon>
        <taxon>eudicotyledons</taxon>
        <taxon>Gunneridae</taxon>
        <taxon>Pentapetalae</taxon>
        <taxon>rosids</taxon>
        <taxon>fabids</taxon>
        <taxon>Cucurbitales</taxon>
        <taxon>Cucurbitaceae</taxon>
        <taxon>Benincaseae</taxon>
        <taxon>Cucumis</taxon>
    </lineage>
</organism>
<dbReference type="AlphaFoldDB" id="A0A9I9E9B2"/>
<sequence>MQLVPNHDENKDDILERAPILSQLDFLPQSVGSSSSAEIAEIIAIGRESSVSDDDLHNLNIDETCHLVNDQPQCRICLDTGGEDLIAPCHCKGTQKYVHRSCLDNWRSTKGNGMWYQLLFQRKTFTYRHQSDTSAFKNDQVFKEGFAFAHCTECRAMFVLRANVPPDRWWLRLKFQFLVARDHAFIFIIVQLIVAFLGVLVYKFYGEELREMFGYEEHPYGFYAMAVLAIILVGLLYGFFIAIICGQRINERHYHVLAKQELTKEYIVEDREHNKNVPELDPSHVSIDLADVLSVWSNKAKLLLKMLPICQQEEYFQNPLNLYRTTCLFHSPCLSKRSV</sequence>
<accession>A0A9I9E9B2</accession>
<keyword evidence="4" id="KW-0812">Transmembrane</keyword>
<keyword evidence="4" id="KW-1133">Transmembrane helix</keyword>
<dbReference type="InterPro" id="IPR011016">
    <property type="entry name" value="Znf_RING-CH"/>
</dbReference>
<dbReference type="InterPro" id="IPR013083">
    <property type="entry name" value="Znf_RING/FYVE/PHD"/>
</dbReference>
<feature type="domain" description="RING-CH-type" evidence="5">
    <location>
        <begin position="66"/>
        <end position="161"/>
    </location>
</feature>
<evidence type="ECO:0000313" key="6">
    <source>
        <dbReference type="EnsemblPlants" id="MELO3C030624.2.1"/>
    </source>
</evidence>
<feature type="transmembrane region" description="Helical" evidence="4">
    <location>
        <begin position="184"/>
        <end position="202"/>
    </location>
</feature>
<dbReference type="GO" id="GO:0008270">
    <property type="term" value="F:zinc ion binding"/>
    <property type="evidence" value="ECO:0007669"/>
    <property type="project" value="UniProtKB-KW"/>
</dbReference>
<reference evidence="6" key="1">
    <citation type="submission" date="2023-03" db="UniProtKB">
        <authorList>
            <consortium name="EnsemblPlants"/>
        </authorList>
    </citation>
    <scope>IDENTIFICATION</scope>
</reference>
<dbReference type="SMART" id="SM00744">
    <property type="entry name" value="RINGv"/>
    <property type="match status" value="1"/>
</dbReference>
<dbReference type="PANTHER" id="PTHR46347">
    <property type="entry name" value="RING/FYVE/PHD ZINC FINGER SUPERFAMILY PROTEIN"/>
    <property type="match status" value="1"/>
</dbReference>
<name>A0A9I9E9B2_CUCME</name>
<keyword evidence="2" id="KW-0863">Zinc-finger</keyword>